<accession>A0A3B0UNP5</accession>
<sequence length="188" mass="23136">MHNLEPFYNWRELYIASDDDHSPFFGRQNSEIYFEHAIYDHYIHPQWDYFGSQTLYLKLLFVQYEQQYAIIELFGEWNDVLYNDVMYLYRNVVEELMGQGIRYFILIGENVLDFHSDTDDYFSEWFDNLDDGWIIGLNFRHHVKQEFKEANIDQYLIFGGEFDELPWRKLLPQQLFERLNDWVTRQLH</sequence>
<name>A0A3B0UNP5_9ZZZZ</name>
<dbReference type="AlphaFoldDB" id="A0A3B0UNP5"/>
<gene>
    <name evidence="1" type="ORF">MNBD_BACTEROID07-790</name>
</gene>
<dbReference type="EMBL" id="UOET01000013">
    <property type="protein sequence ID" value="VAW26209.1"/>
    <property type="molecule type" value="Genomic_DNA"/>
</dbReference>
<evidence type="ECO:0000313" key="1">
    <source>
        <dbReference type="EMBL" id="VAW26209.1"/>
    </source>
</evidence>
<reference evidence="1" key="1">
    <citation type="submission" date="2018-06" db="EMBL/GenBank/DDBJ databases">
        <authorList>
            <person name="Zhirakovskaya E."/>
        </authorList>
    </citation>
    <scope>NUCLEOTIDE SEQUENCE</scope>
</reference>
<organism evidence="1">
    <name type="scientific">hydrothermal vent metagenome</name>
    <dbReference type="NCBI Taxonomy" id="652676"/>
    <lineage>
        <taxon>unclassified sequences</taxon>
        <taxon>metagenomes</taxon>
        <taxon>ecological metagenomes</taxon>
    </lineage>
</organism>
<protein>
    <submittedName>
        <fullName evidence="1">Uncharacterized protein</fullName>
    </submittedName>
</protein>
<proteinExistence type="predicted"/>